<keyword evidence="5" id="KW-0511">Multifunctional enzyme</keyword>
<dbReference type="Proteomes" id="UP001151760">
    <property type="component" value="Unassembled WGS sequence"/>
</dbReference>
<dbReference type="GO" id="GO:0003964">
    <property type="term" value="F:RNA-directed DNA polymerase activity"/>
    <property type="evidence" value="ECO:0007669"/>
    <property type="project" value="UniProtKB-KW"/>
</dbReference>
<sequence length="850" mass="96730">MMQVATSFLQGQEAALNQERKKTLPTWKHQEGSHRQDFKKGGSFRIQRKQEKRPDRFTLLTKTPREILALEKGKFKTPPPMTTPVEKRNANKFCEFHGEVGHNTDECNHLRKQIEDMLKAGKLSHLIKELKQNSGKDLQKKKGEPHGKEKPQAILMIQPWQKAVRQKITQSFSPDLEISFPSLGDDEGAEGPLIIEAEIGGHQVHRMCIDGGSSFEILYEHCFNRLRPEIRNQMVPAATSLVGFSGEIKWPLGQITLLVKVGDDEHSTSTWMDFMVVRSTSPYNGIIGRPGLRKMKAVPSTTHGMIKFPVMGGTLTLRSSKIIPIECAMVSGPEDQPPPVNKVEEERIKVAINPEHTEQTVMIGSNLTERARAKLCDLLQRNVDVFAWTPKDMTGVPRHVAEHRLNVREGCQPIRQKKRGQAAERNIAINEEVSKLVTAGIMREVHYHDWLSNPVMVKKHDDSWRMCVDFKDLNKACPKDGYPLPEIDWKVESLCGFPFKCFLDAYKGYHQIQMAEEDEEKTAFITNQGIFCYTKMPFGLRNAGATYQRLVDRAFHGQIGRNLEVYVDDLVIKSHTEDEVVRDIEETFRTLRKINMKLNPKKCTFGVEEGMFLGYQVNTKGIKICPDKVDAVLSLQSPKCLKDVQKLNGKLASLNRFLAKSAEKSLPFFKTLKKCTKKSDFLWTEEAESAFKQMKELIAKLPMLIAPEEKEELIIYLAASKEVVSVVLMTEREAKQMPIYFVSRALRGPEVNYTSMEKLVLALVHASKRLRRYFQAHPIVVITDQPIKNILSNPEVAGRMQKWSIQLGEFGIHYRPRISVKGQVLADFIVERPEEENPDASAKEEELLPA</sequence>
<dbReference type="CDD" id="cd00303">
    <property type="entry name" value="retropepsin_like"/>
    <property type="match status" value="1"/>
</dbReference>
<keyword evidence="9" id="KW-0695">RNA-directed DNA polymerase</keyword>
<organism evidence="9 10">
    <name type="scientific">Tanacetum coccineum</name>
    <dbReference type="NCBI Taxonomy" id="301880"/>
    <lineage>
        <taxon>Eukaryota</taxon>
        <taxon>Viridiplantae</taxon>
        <taxon>Streptophyta</taxon>
        <taxon>Embryophyta</taxon>
        <taxon>Tracheophyta</taxon>
        <taxon>Spermatophyta</taxon>
        <taxon>Magnoliopsida</taxon>
        <taxon>eudicotyledons</taxon>
        <taxon>Gunneridae</taxon>
        <taxon>Pentapetalae</taxon>
        <taxon>asterids</taxon>
        <taxon>campanulids</taxon>
        <taxon>Asterales</taxon>
        <taxon>Asteraceae</taxon>
        <taxon>Asteroideae</taxon>
        <taxon>Anthemideae</taxon>
        <taxon>Anthemidinae</taxon>
        <taxon>Tanacetum</taxon>
    </lineage>
</organism>
<evidence type="ECO:0000256" key="3">
    <source>
        <dbReference type="ARBA" id="ARBA00022722"/>
    </source>
</evidence>
<dbReference type="InterPro" id="IPR041577">
    <property type="entry name" value="RT_RNaseH_2"/>
</dbReference>
<dbReference type="EMBL" id="BQNB010015983">
    <property type="protein sequence ID" value="GJT46414.1"/>
    <property type="molecule type" value="Genomic_DNA"/>
</dbReference>
<keyword evidence="2" id="KW-0548">Nucleotidyltransferase</keyword>
<dbReference type="InterPro" id="IPR043502">
    <property type="entry name" value="DNA/RNA_pol_sf"/>
</dbReference>
<reference evidence="9" key="1">
    <citation type="journal article" date="2022" name="Int. J. Mol. Sci.">
        <title>Draft Genome of Tanacetum Coccineum: Genomic Comparison of Closely Related Tanacetum-Family Plants.</title>
        <authorList>
            <person name="Yamashiro T."/>
            <person name="Shiraishi A."/>
            <person name="Nakayama K."/>
            <person name="Satake H."/>
        </authorList>
    </citation>
    <scope>NUCLEOTIDE SEQUENCE</scope>
</reference>
<dbReference type="Pfam" id="PF00078">
    <property type="entry name" value="RVT_1"/>
    <property type="match status" value="1"/>
</dbReference>
<reference evidence="9" key="2">
    <citation type="submission" date="2022-01" db="EMBL/GenBank/DDBJ databases">
        <authorList>
            <person name="Yamashiro T."/>
            <person name="Shiraishi A."/>
            <person name="Satake H."/>
            <person name="Nakayama K."/>
        </authorList>
    </citation>
    <scope>NUCLEOTIDE SEQUENCE</scope>
</reference>
<accession>A0ABQ5E6B5</accession>
<evidence type="ECO:0000259" key="8">
    <source>
        <dbReference type="Pfam" id="PF17919"/>
    </source>
</evidence>
<dbReference type="PANTHER" id="PTHR37984">
    <property type="entry name" value="PROTEIN CBG26694"/>
    <property type="match status" value="1"/>
</dbReference>
<evidence type="ECO:0000256" key="6">
    <source>
        <dbReference type="SAM" id="MobiDB-lite"/>
    </source>
</evidence>
<dbReference type="Pfam" id="PF17919">
    <property type="entry name" value="RT_RNaseH_2"/>
    <property type="match status" value="1"/>
</dbReference>
<evidence type="ECO:0000313" key="10">
    <source>
        <dbReference type="Proteomes" id="UP001151760"/>
    </source>
</evidence>
<feature type="region of interest" description="Disordered" evidence="6">
    <location>
        <begin position="25"/>
        <end position="52"/>
    </location>
</feature>
<keyword evidence="4" id="KW-0255">Endonuclease</keyword>
<dbReference type="Gene3D" id="2.40.70.10">
    <property type="entry name" value="Acid Proteases"/>
    <property type="match status" value="1"/>
</dbReference>
<dbReference type="SUPFAM" id="SSF56672">
    <property type="entry name" value="DNA/RNA polymerases"/>
    <property type="match status" value="1"/>
</dbReference>
<keyword evidence="1" id="KW-0808">Transferase</keyword>
<feature type="domain" description="Reverse transcriptase/retrotransposon-derived protein RNase H-like" evidence="8">
    <location>
        <begin position="683"/>
        <end position="781"/>
    </location>
</feature>
<feature type="compositionally biased region" description="Basic and acidic residues" evidence="6">
    <location>
        <begin position="25"/>
        <end position="40"/>
    </location>
</feature>
<evidence type="ECO:0000256" key="5">
    <source>
        <dbReference type="ARBA" id="ARBA00023268"/>
    </source>
</evidence>
<dbReference type="InterPro" id="IPR050951">
    <property type="entry name" value="Retrovirus_Pol_polyprotein"/>
</dbReference>
<dbReference type="PANTHER" id="PTHR37984:SF5">
    <property type="entry name" value="PROTEIN NYNRIN-LIKE"/>
    <property type="match status" value="1"/>
</dbReference>
<name>A0ABQ5E6B5_9ASTR</name>
<proteinExistence type="predicted"/>
<evidence type="ECO:0000259" key="7">
    <source>
        <dbReference type="Pfam" id="PF00078"/>
    </source>
</evidence>
<evidence type="ECO:0000256" key="1">
    <source>
        <dbReference type="ARBA" id="ARBA00022679"/>
    </source>
</evidence>
<keyword evidence="10" id="KW-1185">Reference proteome</keyword>
<protein>
    <submittedName>
        <fullName evidence="9">Reverse transcriptase domain-containing protein</fullName>
    </submittedName>
</protein>
<evidence type="ECO:0000256" key="2">
    <source>
        <dbReference type="ARBA" id="ARBA00022695"/>
    </source>
</evidence>
<gene>
    <name evidence="9" type="ORF">Tco_0955129</name>
</gene>
<dbReference type="Gene3D" id="3.10.10.10">
    <property type="entry name" value="HIV Type 1 Reverse Transcriptase, subunit A, domain 1"/>
    <property type="match status" value="1"/>
</dbReference>
<dbReference type="InterPro" id="IPR043128">
    <property type="entry name" value="Rev_trsase/Diguanyl_cyclase"/>
</dbReference>
<evidence type="ECO:0000256" key="4">
    <source>
        <dbReference type="ARBA" id="ARBA00022759"/>
    </source>
</evidence>
<evidence type="ECO:0000313" key="9">
    <source>
        <dbReference type="EMBL" id="GJT46414.1"/>
    </source>
</evidence>
<dbReference type="CDD" id="cd01647">
    <property type="entry name" value="RT_LTR"/>
    <property type="match status" value="1"/>
</dbReference>
<keyword evidence="4" id="KW-0378">Hydrolase</keyword>
<dbReference type="InterPro" id="IPR021109">
    <property type="entry name" value="Peptidase_aspartic_dom_sf"/>
</dbReference>
<keyword evidence="3" id="KW-0540">Nuclease</keyword>
<feature type="domain" description="Reverse transcriptase" evidence="7">
    <location>
        <begin position="457"/>
        <end position="617"/>
    </location>
</feature>
<dbReference type="Gene3D" id="3.30.70.270">
    <property type="match status" value="2"/>
</dbReference>
<comment type="caution">
    <text evidence="9">The sequence shown here is derived from an EMBL/GenBank/DDBJ whole genome shotgun (WGS) entry which is preliminary data.</text>
</comment>
<dbReference type="InterPro" id="IPR000477">
    <property type="entry name" value="RT_dom"/>
</dbReference>